<dbReference type="AlphaFoldDB" id="A0A6M2Z7P7"/>
<evidence type="ECO:0000256" key="2">
    <source>
        <dbReference type="ARBA" id="ARBA00008806"/>
    </source>
</evidence>
<protein>
    <submittedName>
        <fullName evidence="9">Conjugal transfer protein M,traM</fullName>
    </submittedName>
</protein>
<keyword evidence="3" id="KW-1003">Cell membrane</keyword>
<proteinExistence type="inferred from homology"/>
<comment type="subcellular location">
    <subcellularLocation>
        <location evidence="1">Cell membrane</location>
        <topology evidence="1">Multi-pass membrane protein</topology>
    </subcellularLocation>
</comment>
<dbReference type="Gene3D" id="3.40.50.300">
    <property type="entry name" value="P-loop containing nucleotide triphosphate hydrolases"/>
    <property type="match status" value="1"/>
</dbReference>
<dbReference type="EMBL" id="MK798156">
    <property type="protein sequence ID" value="QEO73322.1"/>
    <property type="molecule type" value="Genomic_DNA"/>
</dbReference>
<comment type="similarity">
    <text evidence="2">Belongs to the VirD4/TraG family.</text>
</comment>
<gene>
    <name evidence="9" type="primary">traM</name>
</gene>
<dbReference type="PANTHER" id="PTHR37937">
    <property type="entry name" value="CONJUGATIVE TRANSFER: DNA TRANSPORT"/>
    <property type="match status" value="1"/>
</dbReference>
<dbReference type="PANTHER" id="PTHR37937:SF1">
    <property type="entry name" value="CONJUGATIVE TRANSFER: DNA TRANSPORT"/>
    <property type="match status" value="1"/>
</dbReference>
<keyword evidence="6 7" id="KW-0472">Membrane</keyword>
<accession>A0A6M2Z7P7</accession>
<evidence type="ECO:0000256" key="4">
    <source>
        <dbReference type="ARBA" id="ARBA00022692"/>
    </source>
</evidence>
<dbReference type="NCBIfam" id="NF045973">
    <property type="entry name" value="conju_CD1115"/>
    <property type="match status" value="1"/>
</dbReference>
<dbReference type="InterPro" id="IPR027417">
    <property type="entry name" value="P-loop_NTPase"/>
</dbReference>
<dbReference type="InterPro" id="IPR051539">
    <property type="entry name" value="T4SS-coupling_protein"/>
</dbReference>
<keyword evidence="5 7" id="KW-1133">Transmembrane helix</keyword>
<dbReference type="GO" id="GO:0005886">
    <property type="term" value="C:plasma membrane"/>
    <property type="evidence" value="ECO:0007669"/>
    <property type="project" value="UniProtKB-SubCell"/>
</dbReference>
<name>A0A6M2Z7P7_ENTHR</name>
<dbReference type="InterPro" id="IPR003688">
    <property type="entry name" value="TraG/VirD4"/>
</dbReference>
<dbReference type="CDD" id="cd01127">
    <property type="entry name" value="TrwB_TraG_TraD_VirD4"/>
    <property type="match status" value="2"/>
</dbReference>
<feature type="transmembrane region" description="Helical" evidence="7">
    <location>
        <begin position="70"/>
        <end position="89"/>
    </location>
</feature>
<evidence type="ECO:0000256" key="1">
    <source>
        <dbReference type="ARBA" id="ARBA00004651"/>
    </source>
</evidence>
<evidence type="ECO:0000256" key="7">
    <source>
        <dbReference type="SAM" id="Phobius"/>
    </source>
</evidence>
<sequence>MLLIIFVAIMLPITILLNDLINLLINFGTVILNHLGSGNLFSIDSISAMNEGLIITLKNINFFSPLNDVLYIYIPLLALISFHLLSKLYKLHRRYMKVEYGQKGNARWTTLKELEAQYKQIPHVRETYEGESGFPIAHYKGNYFVDTDTVNTLIIGTSRSGKGVTSVVPSIDIDSRAEKQPSLIVADPKGELAGASYETLRRRGYDVEILNITNPEDGMSYNPLSLIAMYYKRGDIDSAQKYTKSLAHTLFHDPNSKDPTWNNFASSTTQALILAVVDYCIKANEEDKITIRNVYNMLLIYASEVTVDEETGQEKSKLDEYIDNLRKKDPQHPAVIAYGTVEFSKGNTRSSIFTTVAGKLDDINKDAMAKMMSRHSVEFKRPGFNKYAEIRFDTEYRYKQGTLYVGNEQYKFKVDSRGYTDVNFKSKMNSHDEIKIKFPNNENYIIETSMLPETTKRGIPLKDEYTEEIKTKSELQLLMPEKSPIKNMKVMYRDRPVAIFMVVPDYDTSEHFIASIFLSQMYTELARESTKSGGKCFTRVKFRLDEFGNFPSISDMSNIMTVCLGRNILFELYIQELEQVNSKYKKEDAETIIANCQNKVYIKSTSTQTTEVISKLAGERTVKSVSQSAGSFDTDINENISLDNKPLMTADELRNFTMGETLVLRPLKTRDLKNNDVRPYPILNSGKYQMPRSFETLSQWFDTSTSLSEFQIPSQHRDINLVTNSIDFNHMQRSIGGYTLNLYIDPSKVDSQVREDIKEVLAPIGVDDQEMMQLMNQENRNNFYQLIKSYCEKYEENFNDVDREINAVLVKYKLEGIRHPENMEITEDIRSELFYDAKHYSNSVFEAIRHEIEKADMDSDEKDFILNEATIGTAKDALGEKYKKIYLIALQGLSKKMIGDKERSEAR</sequence>
<dbReference type="SUPFAM" id="SSF52540">
    <property type="entry name" value="P-loop containing nucleoside triphosphate hydrolases"/>
    <property type="match status" value="1"/>
</dbReference>
<dbReference type="InterPro" id="IPR032689">
    <property type="entry name" value="TraG-D_C"/>
</dbReference>
<organism evidence="9">
    <name type="scientific">Enterococcus hirae</name>
    <dbReference type="NCBI Taxonomy" id="1354"/>
    <lineage>
        <taxon>Bacteria</taxon>
        <taxon>Bacillati</taxon>
        <taxon>Bacillota</taxon>
        <taxon>Bacilli</taxon>
        <taxon>Lactobacillales</taxon>
        <taxon>Enterococcaceae</taxon>
        <taxon>Enterococcus</taxon>
    </lineage>
</organism>
<keyword evidence="9" id="KW-0614">Plasmid</keyword>
<evidence type="ECO:0000259" key="8">
    <source>
        <dbReference type="Pfam" id="PF12696"/>
    </source>
</evidence>
<geneLocation type="plasmid" evidence="9">
    <name>pfas4-2</name>
</geneLocation>
<dbReference type="Pfam" id="PF02534">
    <property type="entry name" value="T4SS-DNA_transf"/>
    <property type="match status" value="1"/>
</dbReference>
<keyword evidence="4 7" id="KW-0812">Transmembrane</keyword>
<dbReference type="Pfam" id="PF12696">
    <property type="entry name" value="TraG-D_C"/>
    <property type="match status" value="1"/>
</dbReference>
<reference evidence="9" key="1">
    <citation type="submission" date="2019-04" db="EMBL/GenBank/DDBJ databases">
        <title>Coexistence of cfr and poxtA in Enterococcus hirae Isolated from swine.</title>
        <authorList>
            <person name="Li D."/>
            <person name="Du X.-D."/>
        </authorList>
    </citation>
    <scope>NUCLEOTIDE SEQUENCE</scope>
    <source>
        <strain evidence="9">Fas4</strain>
        <plasmid evidence="9">pfas4-2</plasmid>
    </source>
</reference>
<evidence type="ECO:0000256" key="3">
    <source>
        <dbReference type="ARBA" id="ARBA00022475"/>
    </source>
</evidence>
<evidence type="ECO:0000256" key="5">
    <source>
        <dbReference type="ARBA" id="ARBA00022989"/>
    </source>
</evidence>
<feature type="domain" description="TraD/TraG TraM recognition site" evidence="8">
    <location>
        <begin position="539"/>
        <end position="656"/>
    </location>
</feature>
<evidence type="ECO:0000313" key="9">
    <source>
        <dbReference type="EMBL" id="QEO73322.1"/>
    </source>
</evidence>
<evidence type="ECO:0000256" key="6">
    <source>
        <dbReference type="ARBA" id="ARBA00023136"/>
    </source>
</evidence>